<evidence type="ECO:0000256" key="1">
    <source>
        <dbReference type="SAM" id="MobiDB-lite"/>
    </source>
</evidence>
<comment type="caution">
    <text evidence="3">The sequence shown here is derived from an EMBL/GenBank/DDBJ whole genome shotgun (WGS) entry which is preliminary data.</text>
</comment>
<dbReference type="Proteomes" id="UP000324767">
    <property type="component" value="Unassembled WGS sequence"/>
</dbReference>
<dbReference type="Pfam" id="PF25482">
    <property type="entry name" value="DUF7905"/>
    <property type="match status" value="1"/>
</dbReference>
<accession>A0A5M8PQX0</accession>
<reference evidence="3 4" key="1">
    <citation type="submission" date="2019-09" db="EMBL/GenBank/DDBJ databases">
        <title>The hologenome of the rock-dwelling lichen Lasallia pustulata.</title>
        <authorList>
            <person name="Greshake Tzovaras B."/>
            <person name="Segers F."/>
            <person name="Bicker A."/>
            <person name="Dal Grande F."/>
            <person name="Otte J."/>
            <person name="Hankeln T."/>
            <person name="Schmitt I."/>
            <person name="Ebersberger I."/>
        </authorList>
    </citation>
    <scope>NUCLEOTIDE SEQUENCE [LARGE SCALE GENOMIC DNA]</scope>
    <source>
        <strain evidence="3">A1-1</strain>
    </source>
</reference>
<dbReference type="OrthoDB" id="4739136at2759"/>
<dbReference type="AlphaFoldDB" id="A0A5M8PQX0"/>
<evidence type="ECO:0000313" key="3">
    <source>
        <dbReference type="EMBL" id="KAA6410966.1"/>
    </source>
</evidence>
<feature type="compositionally biased region" description="Basic and acidic residues" evidence="1">
    <location>
        <begin position="522"/>
        <end position="543"/>
    </location>
</feature>
<sequence>MDYYERRNAREWQSNGGTPNVINNPESDEEANDISQALGTHKTFVKSVGDPVKRSIPNLSQAKLAKKPVNKNLGPKGSAGTVLRHGGTRPISKSIFVERDNNAKAAYRRRQPHTDWFRLPMTYDRIDPKSFHGLLSRAGANPYMALEEIGVRTKSFIRPPKHVADCTLLIWGTMEQAYAAKRELEKWVRRAEGDTVVVNRFKDMPKIMSYTDKMRREHDRKMQAEALRQKYRKAPKDGVAFATMGSFLWPPEEDFRPDELLGPSYEAFDPIRTYCECYITFESRTSLFKVMSDKPQAVQDALRRIGFAVCEFTTRKGRPMEIYLVEPPTLMMARANVMLRPMATHDIGANADRADQSRVPVVPILIGTPLPQLELTQWAEKRPALLLANEKRIRSAILDCISSMRFYRGRVCMRVHFGIFALTQYRQPGKESSIPYEQFSKDMGWPETKGRLIEDLRATKDGEDLITRCRLATNIFKPADVLVPTLENVAPVYTAVFEFRHQDTGNVKLEVGMSKGFGTDGHYERSHTQWTRIEKSDPTRPSDETASPPLEVSMVRLHSGISWRLQISTENCVSESRITPAMKEFVESIQFEEPLTGVEAAARKLQMFKYMAKLPVRNFVQKTTWQYRLKKENAYIFEITRYDSFTESRSNAMAEDPSKVMRTRWGASLYNTAWDSTFSENASLILGEMAKWDPRLETFFPWSMSIGISEANAGFRDFLQKVDAVAEALDESGVGGPLRSCGGVGDEEVGRTLPA</sequence>
<feature type="compositionally biased region" description="Basic and acidic residues" evidence="1">
    <location>
        <begin position="1"/>
        <end position="10"/>
    </location>
</feature>
<evidence type="ECO:0000313" key="4">
    <source>
        <dbReference type="Proteomes" id="UP000324767"/>
    </source>
</evidence>
<feature type="compositionally biased region" description="Polar residues" evidence="1">
    <location>
        <begin position="11"/>
        <end position="25"/>
    </location>
</feature>
<evidence type="ECO:0000259" key="2">
    <source>
        <dbReference type="Pfam" id="PF25482"/>
    </source>
</evidence>
<name>A0A5M8PQX0_9LECA</name>
<organism evidence="3 4">
    <name type="scientific">Lasallia pustulata</name>
    <dbReference type="NCBI Taxonomy" id="136370"/>
    <lineage>
        <taxon>Eukaryota</taxon>
        <taxon>Fungi</taxon>
        <taxon>Dikarya</taxon>
        <taxon>Ascomycota</taxon>
        <taxon>Pezizomycotina</taxon>
        <taxon>Lecanoromycetes</taxon>
        <taxon>OSLEUM clade</taxon>
        <taxon>Umbilicariomycetidae</taxon>
        <taxon>Umbilicariales</taxon>
        <taxon>Umbilicariaceae</taxon>
        <taxon>Lasallia</taxon>
    </lineage>
</organism>
<gene>
    <name evidence="3" type="ORF">FRX48_05277</name>
</gene>
<dbReference type="InterPro" id="IPR057227">
    <property type="entry name" value="DUF7905"/>
</dbReference>
<protein>
    <recommendedName>
        <fullName evidence="2">DUF7905 domain-containing protein</fullName>
    </recommendedName>
</protein>
<feature type="region of interest" description="Disordered" evidence="1">
    <location>
        <begin position="522"/>
        <end position="548"/>
    </location>
</feature>
<proteinExistence type="predicted"/>
<feature type="domain" description="DUF7905" evidence="2">
    <location>
        <begin position="378"/>
        <end position="701"/>
    </location>
</feature>
<feature type="region of interest" description="Disordered" evidence="1">
    <location>
        <begin position="1"/>
        <end position="29"/>
    </location>
</feature>
<dbReference type="EMBL" id="VXIT01000008">
    <property type="protein sequence ID" value="KAA6410966.1"/>
    <property type="molecule type" value="Genomic_DNA"/>
</dbReference>